<dbReference type="Proteomes" id="UP000765509">
    <property type="component" value="Unassembled WGS sequence"/>
</dbReference>
<accession>A0A9Q3I1L0</accession>
<comment type="caution">
    <text evidence="2">The sequence shown here is derived from an EMBL/GenBank/DDBJ whole genome shotgun (WGS) entry which is preliminary data.</text>
</comment>
<evidence type="ECO:0000313" key="3">
    <source>
        <dbReference type="Proteomes" id="UP000765509"/>
    </source>
</evidence>
<gene>
    <name evidence="2" type="ORF">O181_062474</name>
</gene>
<sequence>MPHEQTLWQPTPGPSGTQLSEDLFCGKQKAVPFLILPFKSSELTLPPFVEPSQNNEPPILGPSKASDSQLPSHESALTIEPEPEVHSMQSTKDPFAPPATPCSIIIIDNMPVKTPPPLLFPISPLPPVPSP</sequence>
<keyword evidence="3" id="KW-1185">Reference proteome</keyword>
<dbReference type="EMBL" id="AVOT02029793">
    <property type="protein sequence ID" value="MBW0522759.1"/>
    <property type="molecule type" value="Genomic_DNA"/>
</dbReference>
<protein>
    <submittedName>
        <fullName evidence="2">Uncharacterized protein</fullName>
    </submittedName>
</protein>
<feature type="region of interest" description="Disordered" evidence="1">
    <location>
        <begin position="45"/>
        <end position="78"/>
    </location>
</feature>
<organism evidence="2 3">
    <name type="scientific">Austropuccinia psidii MF-1</name>
    <dbReference type="NCBI Taxonomy" id="1389203"/>
    <lineage>
        <taxon>Eukaryota</taxon>
        <taxon>Fungi</taxon>
        <taxon>Dikarya</taxon>
        <taxon>Basidiomycota</taxon>
        <taxon>Pucciniomycotina</taxon>
        <taxon>Pucciniomycetes</taxon>
        <taxon>Pucciniales</taxon>
        <taxon>Sphaerophragmiaceae</taxon>
        <taxon>Austropuccinia</taxon>
    </lineage>
</organism>
<name>A0A9Q3I1L0_9BASI</name>
<reference evidence="2" key="1">
    <citation type="submission" date="2021-03" db="EMBL/GenBank/DDBJ databases">
        <title>Draft genome sequence of rust myrtle Austropuccinia psidii MF-1, a brazilian biotype.</title>
        <authorList>
            <person name="Quecine M.C."/>
            <person name="Pachon D.M.R."/>
            <person name="Bonatelli M.L."/>
            <person name="Correr F.H."/>
            <person name="Franceschini L.M."/>
            <person name="Leite T.F."/>
            <person name="Margarido G.R.A."/>
            <person name="Almeida C.A."/>
            <person name="Ferrarezi J.A."/>
            <person name="Labate C.A."/>
        </authorList>
    </citation>
    <scope>NUCLEOTIDE SEQUENCE</scope>
    <source>
        <strain evidence="2">MF-1</strain>
    </source>
</reference>
<proteinExistence type="predicted"/>
<feature type="compositionally biased region" description="Polar residues" evidence="1">
    <location>
        <begin position="1"/>
        <end position="20"/>
    </location>
</feature>
<dbReference type="AlphaFoldDB" id="A0A9Q3I1L0"/>
<evidence type="ECO:0000313" key="2">
    <source>
        <dbReference type="EMBL" id="MBW0522759.1"/>
    </source>
</evidence>
<evidence type="ECO:0000256" key="1">
    <source>
        <dbReference type="SAM" id="MobiDB-lite"/>
    </source>
</evidence>
<feature type="region of interest" description="Disordered" evidence="1">
    <location>
        <begin position="1"/>
        <end position="21"/>
    </location>
</feature>